<gene>
    <name evidence="3" type="ORF">C8D95_103353</name>
</gene>
<accession>A0A316GA85</accession>
<dbReference type="AlphaFoldDB" id="A0A316GA85"/>
<dbReference type="Pfam" id="PF01052">
    <property type="entry name" value="FliMN_C"/>
    <property type="match status" value="1"/>
</dbReference>
<dbReference type="Proteomes" id="UP000245390">
    <property type="component" value="Unassembled WGS sequence"/>
</dbReference>
<feature type="region of interest" description="Disordered" evidence="1">
    <location>
        <begin position="1"/>
        <end position="21"/>
    </location>
</feature>
<keyword evidence="3" id="KW-0966">Cell projection</keyword>
<dbReference type="InterPro" id="IPR001543">
    <property type="entry name" value="FliN-like_C"/>
</dbReference>
<proteinExistence type="predicted"/>
<dbReference type="Gene3D" id="2.30.330.10">
    <property type="entry name" value="SpoA-like"/>
    <property type="match status" value="1"/>
</dbReference>
<name>A0A316GA85_9RHOB</name>
<dbReference type="InterPro" id="IPR036429">
    <property type="entry name" value="SpoA-like_sf"/>
</dbReference>
<keyword evidence="4" id="KW-1185">Reference proteome</keyword>
<evidence type="ECO:0000313" key="4">
    <source>
        <dbReference type="Proteomes" id="UP000245390"/>
    </source>
</evidence>
<dbReference type="OrthoDB" id="7824563at2"/>
<feature type="region of interest" description="Disordered" evidence="1">
    <location>
        <begin position="315"/>
        <end position="341"/>
    </location>
</feature>
<evidence type="ECO:0000259" key="2">
    <source>
        <dbReference type="Pfam" id="PF01052"/>
    </source>
</evidence>
<protein>
    <submittedName>
        <fullName evidence="3">Type III flagellar switch regulator (C-ring) FliN</fullName>
    </submittedName>
</protein>
<keyword evidence="3" id="KW-0969">Cilium</keyword>
<organism evidence="3 4">
    <name type="scientific">Silicimonas algicola</name>
    <dbReference type="NCBI Taxonomy" id="1826607"/>
    <lineage>
        <taxon>Bacteria</taxon>
        <taxon>Pseudomonadati</taxon>
        <taxon>Pseudomonadota</taxon>
        <taxon>Alphaproteobacteria</taxon>
        <taxon>Rhodobacterales</taxon>
        <taxon>Paracoccaceae</taxon>
    </lineage>
</organism>
<dbReference type="KEGG" id="salo:EF888_09975"/>
<dbReference type="RefSeq" id="WP_109758862.1">
    <property type="nucleotide sequence ID" value="NZ_CP034588.1"/>
</dbReference>
<keyword evidence="3" id="KW-0282">Flagellum</keyword>
<comment type="caution">
    <text evidence="3">The sequence shown here is derived from an EMBL/GenBank/DDBJ whole genome shotgun (WGS) entry which is preliminary data.</text>
</comment>
<dbReference type="SUPFAM" id="SSF101801">
    <property type="entry name" value="Surface presentation of antigens (SPOA)"/>
    <property type="match status" value="1"/>
</dbReference>
<reference evidence="3 4" key="1">
    <citation type="submission" date="2018-05" db="EMBL/GenBank/DDBJ databases">
        <title>Genomic Encyclopedia of Type Strains, Phase IV (KMG-IV): sequencing the most valuable type-strain genomes for metagenomic binning, comparative biology and taxonomic classification.</title>
        <authorList>
            <person name="Goeker M."/>
        </authorList>
    </citation>
    <scope>NUCLEOTIDE SEQUENCE [LARGE SCALE GENOMIC DNA]</scope>
    <source>
        <strain evidence="3 4">DSM 103371</strain>
    </source>
</reference>
<feature type="domain" description="Flagellar motor switch protein FliN-like C-terminal" evidence="2">
    <location>
        <begin position="212"/>
        <end position="280"/>
    </location>
</feature>
<evidence type="ECO:0000256" key="1">
    <source>
        <dbReference type="SAM" id="MobiDB-lite"/>
    </source>
</evidence>
<sequence>MNDMTSVLRRKLAPSRPAAVPGGASVEALLRKLMPRDADRELRLDLMVGAVTLGTVPKTAVTDRLTALDLAFLMKGPGDTRGLCLMTPGLLAALTEVQMSGRVTRSAPPDRIPTRTDGIVVAEMLDRWMRSALEAAEEAGLTDILPFAGYARMDGVQPRRNVVLALDPVEYRTLSVDLVLGDDAKTGTLFFAMPVPRPLTVVSPQPGRMLRHLATVPAPMTAVLARLPHPYGQARRLGVGDLIPIPVSALVNVRLETLAGKLIATARLGQLNGQKAVRLSSGGGAAAALSGPPISGARAGLAGIAGATPFPGLAELPGLPDLPDLPDFPDLPDLPDLPPLD</sequence>
<evidence type="ECO:0000313" key="3">
    <source>
        <dbReference type="EMBL" id="PWK57115.1"/>
    </source>
</evidence>
<dbReference type="EMBL" id="QGGV01000003">
    <property type="protein sequence ID" value="PWK57115.1"/>
    <property type="molecule type" value="Genomic_DNA"/>
</dbReference>